<feature type="transmembrane region" description="Helical" evidence="1">
    <location>
        <begin position="66"/>
        <end position="87"/>
    </location>
</feature>
<dbReference type="Proteomes" id="UP000266506">
    <property type="component" value="Unassembled WGS sequence"/>
</dbReference>
<proteinExistence type="predicted"/>
<dbReference type="RefSeq" id="WP_119015520.1">
    <property type="nucleotide sequence ID" value="NZ_QXEV01000002.1"/>
</dbReference>
<dbReference type="InParanoid" id="A0A397RVM4"/>
<sequence length="166" mass="19063">MLNYILQFIINNIFYILPILGIFTISAIYSTKARSFALFTLSFILLVGLIFIINHYSNNNDTLRSILVTIITLFCNVFQVLVYAFLLNVSVFQIVYSAGVYDMCYNLAFDIVVAIVVGLIHLTFSIKGFFKKTYLQLSNYIIASFQYAKKIILDSIFGSFYQVMRD</sequence>
<accession>A0A397RVM4</accession>
<protein>
    <submittedName>
        <fullName evidence="2">Uncharacterized protein</fullName>
    </submittedName>
</protein>
<keyword evidence="1" id="KW-0812">Transmembrane</keyword>
<keyword evidence="1" id="KW-0472">Membrane</keyword>
<evidence type="ECO:0000313" key="2">
    <source>
        <dbReference type="EMBL" id="RIA78400.1"/>
    </source>
</evidence>
<organism evidence="2 3">
    <name type="scientific">Anaeroplasma bactoclasticum</name>
    <dbReference type="NCBI Taxonomy" id="2088"/>
    <lineage>
        <taxon>Bacteria</taxon>
        <taxon>Bacillati</taxon>
        <taxon>Mycoplasmatota</taxon>
        <taxon>Mollicutes</taxon>
        <taxon>Anaeroplasmatales</taxon>
        <taxon>Anaeroplasmataceae</taxon>
        <taxon>Anaeroplasma</taxon>
    </lineage>
</organism>
<gene>
    <name evidence="2" type="ORF">EI71_00352</name>
</gene>
<evidence type="ECO:0000313" key="3">
    <source>
        <dbReference type="Proteomes" id="UP000266506"/>
    </source>
</evidence>
<feature type="transmembrane region" description="Helical" evidence="1">
    <location>
        <begin position="107"/>
        <end position="130"/>
    </location>
</feature>
<comment type="caution">
    <text evidence="2">The sequence shown here is derived from an EMBL/GenBank/DDBJ whole genome shotgun (WGS) entry which is preliminary data.</text>
</comment>
<feature type="transmembrane region" description="Helical" evidence="1">
    <location>
        <begin position="12"/>
        <end position="30"/>
    </location>
</feature>
<dbReference type="AlphaFoldDB" id="A0A397RVM4"/>
<dbReference type="EMBL" id="QXEV01000002">
    <property type="protein sequence ID" value="RIA78400.1"/>
    <property type="molecule type" value="Genomic_DNA"/>
</dbReference>
<feature type="transmembrane region" description="Helical" evidence="1">
    <location>
        <begin position="36"/>
        <end position="54"/>
    </location>
</feature>
<reference evidence="2 3" key="1">
    <citation type="submission" date="2018-08" db="EMBL/GenBank/DDBJ databases">
        <title>Genomic Encyclopedia of Archaeal and Bacterial Type Strains, Phase II (KMG-II): from individual species to whole genera.</title>
        <authorList>
            <person name="Goeker M."/>
        </authorList>
    </citation>
    <scope>NUCLEOTIDE SEQUENCE [LARGE SCALE GENOMIC DNA]</scope>
    <source>
        <strain evidence="2 3">ATCC 27112</strain>
    </source>
</reference>
<evidence type="ECO:0000256" key="1">
    <source>
        <dbReference type="SAM" id="Phobius"/>
    </source>
</evidence>
<name>A0A397RVM4_9MOLU</name>
<keyword evidence="3" id="KW-1185">Reference proteome</keyword>
<keyword evidence="1" id="KW-1133">Transmembrane helix</keyword>